<evidence type="ECO:0000256" key="6">
    <source>
        <dbReference type="ARBA" id="ARBA00022692"/>
    </source>
</evidence>
<evidence type="ECO:0000256" key="12">
    <source>
        <dbReference type="ARBA" id="ARBA00023237"/>
    </source>
</evidence>
<evidence type="ECO:0000256" key="4">
    <source>
        <dbReference type="ARBA" id="ARBA00022452"/>
    </source>
</evidence>
<evidence type="ECO:0000256" key="10">
    <source>
        <dbReference type="ARBA" id="ARBA00023136"/>
    </source>
</evidence>
<sequence>MHKGPLPRKALLPTSVGALLALSVTHDAFGADPAPPAATPAATAAVAPARASDAAATRGNGPGRGDPQHVTELGAVTVTGTRTVAPARQVVPNRAVASVYGTSAAVVDVPRVVSEVNSEQLHNDVIRSTDDFVKYAPGITRGGGQNVSGAPQIRGQASEIYQNGQRIYSQANDHPINMNAYEAADIVAGPSSVVFGPGSNTGGYVNYITKQPDFDAQHSEVKAKIGTWVPGDNSFHDNAVTFDTTGPINDQLAYRLSVTKQAADTYYNNVQNNFNAIYGALSWKPKSNVRIDFNGAYDDYYDFNITRGWNRNTQQMVDDVGTYYAGRATPLISSPGAGIWSPVFASGAANSSVIGWQQRTPNSQNQYIAGPVQTTPLPNSTPDKAGKIVGWVYDPNLPGNGVTKLNASQGSGQPDDRNSARRINLQLRETVDLSPTLSIVNSTYYQRSDSFNNSVGSFFVQAHDNLFENRVEVRKTFDFSTFGLNLKDESNTGVSYRRESFEQIAANNNFNFSPYDLTQPSNTQNPGALLGLPTPAGPGSWIGQAGVPQHSSYFGYLNLPPMVKYGDLYAEKGGFPPNGAVYTSAGRWTDVSLFTQHNLRIADRIGVNVGFSETFIDATMNNPVVLTPADVRSSSGSFKLPSVQASVYFKPTEGSTVYFTYDRSQALNTGVFTEGLVWGPGNALNPDAFHSVSELYEIGAKFQLSKSLFASIAAYQQTRDTSPDTNGNMAKLRVKGIDGALRFQPDRHLSAGLNATVLQARYTSVVPGGFSPFGFYADNQTVFGDSNALNKRPAGAYPAPGIPKWSVNGFVNYQFDSGFGAQVSAWWTSGWYTNLSQTVRVPNEYNVDVALYYRQPRWDVSLNFMNVTNQHNFVQALNAGGTGEFLQPLMPFAILAQVAYRF</sequence>
<accession>A0A6J5IP50</accession>
<evidence type="ECO:0000256" key="15">
    <source>
        <dbReference type="SAM" id="SignalP"/>
    </source>
</evidence>
<evidence type="ECO:0000256" key="13">
    <source>
        <dbReference type="PROSITE-ProRule" id="PRU01360"/>
    </source>
</evidence>
<evidence type="ECO:0000259" key="16">
    <source>
        <dbReference type="Pfam" id="PF07715"/>
    </source>
</evidence>
<keyword evidence="11 17" id="KW-0675">Receptor</keyword>
<keyword evidence="3 13" id="KW-0813">Transport</keyword>
<protein>
    <submittedName>
        <fullName evidence="17">TonB-dependent receptor</fullName>
    </submittedName>
</protein>
<name>A0A6J5IP50_9BURK</name>
<evidence type="ECO:0000256" key="7">
    <source>
        <dbReference type="ARBA" id="ARBA00022729"/>
    </source>
</evidence>
<keyword evidence="7 15" id="KW-0732">Signal</keyword>
<feature type="compositionally biased region" description="Low complexity" evidence="14">
    <location>
        <begin position="39"/>
        <end position="57"/>
    </location>
</feature>
<feature type="region of interest" description="Disordered" evidence="14">
    <location>
        <begin position="35"/>
        <end position="69"/>
    </location>
</feature>
<comment type="similarity">
    <text evidence="2 13">Belongs to the TonB-dependent receptor family.</text>
</comment>
<organism evidence="17 18">
    <name type="scientific">Burkholderia aenigmatica</name>
    <dbReference type="NCBI Taxonomy" id="2015348"/>
    <lineage>
        <taxon>Bacteria</taxon>
        <taxon>Pseudomonadati</taxon>
        <taxon>Pseudomonadota</taxon>
        <taxon>Betaproteobacteria</taxon>
        <taxon>Burkholderiales</taxon>
        <taxon>Burkholderiaceae</taxon>
        <taxon>Burkholderia</taxon>
        <taxon>Burkholderia cepacia complex</taxon>
    </lineage>
</organism>
<dbReference type="Pfam" id="PF07715">
    <property type="entry name" value="Plug"/>
    <property type="match status" value="1"/>
</dbReference>
<keyword evidence="8" id="KW-0408">Iron</keyword>
<evidence type="ECO:0000256" key="2">
    <source>
        <dbReference type="ARBA" id="ARBA00009810"/>
    </source>
</evidence>
<keyword evidence="6 13" id="KW-0812">Transmembrane</keyword>
<dbReference type="InterPro" id="IPR012910">
    <property type="entry name" value="Plug_dom"/>
</dbReference>
<dbReference type="GO" id="GO:0009279">
    <property type="term" value="C:cell outer membrane"/>
    <property type="evidence" value="ECO:0007669"/>
    <property type="project" value="UniProtKB-SubCell"/>
</dbReference>
<evidence type="ECO:0000256" key="11">
    <source>
        <dbReference type="ARBA" id="ARBA00023170"/>
    </source>
</evidence>
<reference evidence="17 18" key="1">
    <citation type="submission" date="2020-04" db="EMBL/GenBank/DDBJ databases">
        <authorList>
            <person name="Depoorter E."/>
        </authorList>
    </citation>
    <scope>NUCLEOTIDE SEQUENCE [LARGE SCALE GENOMIC DNA]</scope>
    <source>
        <strain evidence="17 18">BCC0217</strain>
    </source>
</reference>
<dbReference type="GO" id="GO:0015344">
    <property type="term" value="F:siderophore uptake transmembrane transporter activity"/>
    <property type="evidence" value="ECO:0007669"/>
    <property type="project" value="TreeGrafter"/>
</dbReference>
<keyword evidence="10 13" id="KW-0472">Membrane</keyword>
<dbReference type="Gene3D" id="2.40.170.20">
    <property type="entry name" value="TonB-dependent receptor, beta-barrel domain"/>
    <property type="match status" value="1"/>
</dbReference>
<dbReference type="PANTHER" id="PTHR32552">
    <property type="entry name" value="FERRICHROME IRON RECEPTOR-RELATED"/>
    <property type="match status" value="1"/>
</dbReference>
<dbReference type="InterPro" id="IPR039426">
    <property type="entry name" value="TonB-dep_rcpt-like"/>
</dbReference>
<evidence type="ECO:0000256" key="8">
    <source>
        <dbReference type="ARBA" id="ARBA00023004"/>
    </source>
</evidence>
<keyword evidence="12 13" id="KW-0998">Cell outer membrane</keyword>
<dbReference type="RefSeq" id="WP_175220365.1">
    <property type="nucleotide sequence ID" value="NZ_CABWIL020000004.1"/>
</dbReference>
<feature type="chain" id="PRO_5026909901" evidence="15">
    <location>
        <begin position="31"/>
        <end position="902"/>
    </location>
</feature>
<dbReference type="AlphaFoldDB" id="A0A6J5IP50"/>
<evidence type="ECO:0000256" key="1">
    <source>
        <dbReference type="ARBA" id="ARBA00004571"/>
    </source>
</evidence>
<dbReference type="InterPro" id="IPR037066">
    <property type="entry name" value="Plug_dom_sf"/>
</dbReference>
<feature type="domain" description="TonB-dependent receptor plug" evidence="16">
    <location>
        <begin position="107"/>
        <end position="201"/>
    </location>
</feature>
<keyword evidence="4 13" id="KW-1134">Transmembrane beta strand</keyword>
<dbReference type="PANTHER" id="PTHR32552:SF68">
    <property type="entry name" value="FERRICHROME OUTER MEMBRANE TRANSPORTER_PHAGE RECEPTOR"/>
    <property type="match status" value="1"/>
</dbReference>
<evidence type="ECO:0000256" key="3">
    <source>
        <dbReference type="ARBA" id="ARBA00022448"/>
    </source>
</evidence>
<evidence type="ECO:0000256" key="9">
    <source>
        <dbReference type="ARBA" id="ARBA00023065"/>
    </source>
</evidence>
<dbReference type="InterPro" id="IPR036942">
    <property type="entry name" value="Beta-barrel_TonB_sf"/>
</dbReference>
<dbReference type="PROSITE" id="PS52016">
    <property type="entry name" value="TONB_DEPENDENT_REC_3"/>
    <property type="match status" value="1"/>
</dbReference>
<evidence type="ECO:0000313" key="17">
    <source>
        <dbReference type="EMBL" id="CAB3961495.1"/>
    </source>
</evidence>
<comment type="subcellular location">
    <subcellularLocation>
        <location evidence="1 13">Cell outer membrane</location>
        <topology evidence="1 13">Multi-pass membrane protein</topology>
    </subcellularLocation>
</comment>
<evidence type="ECO:0000256" key="14">
    <source>
        <dbReference type="SAM" id="MobiDB-lite"/>
    </source>
</evidence>
<evidence type="ECO:0000256" key="5">
    <source>
        <dbReference type="ARBA" id="ARBA00022496"/>
    </source>
</evidence>
<evidence type="ECO:0000313" key="18">
    <source>
        <dbReference type="Proteomes" id="UP000494301"/>
    </source>
</evidence>
<dbReference type="Gene3D" id="2.170.130.10">
    <property type="entry name" value="TonB-dependent receptor, plug domain"/>
    <property type="match status" value="1"/>
</dbReference>
<proteinExistence type="inferred from homology"/>
<dbReference type="Proteomes" id="UP000494301">
    <property type="component" value="Unassembled WGS sequence"/>
</dbReference>
<gene>
    <name evidence="17" type="ORF">BLA3211_01237</name>
</gene>
<keyword evidence="9" id="KW-0406">Ion transport</keyword>
<feature type="signal peptide" evidence="15">
    <location>
        <begin position="1"/>
        <end position="30"/>
    </location>
</feature>
<dbReference type="SUPFAM" id="SSF56935">
    <property type="entry name" value="Porins"/>
    <property type="match status" value="1"/>
</dbReference>
<dbReference type="EMBL" id="CABWIL020000004">
    <property type="protein sequence ID" value="CAB3961495.1"/>
    <property type="molecule type" value="Genomic_DNA"/>
</dbReference>
<keyword evidence="5" id="KW-0410">Iron transport</keyword>